<reference evidence="1 2" key="1">
    <citation type="submission" date="2017-07" db="EMBL/GenBank/DDBJ databases">
        <authorList>
            <person name="Sun Z.S."/>
            <person name="Albrecht U."/>
            <person name="Echele G."/>
            <person name="Lee C.C."/>
        </authorList>
    </citation>
    <scope>NUCLEOTIDE SEQUENCE [LARGE SCALE GENOMIC DNA]</scope>
    <source>
        <strain evidence="1 2">DSM 14827</strain>
    </source>
</reference>
<name>A0A239Q3W1_9RHOB</name>
<protein>
    <submittedName>
        <fullName evidence="1">Uncharacterized protein</fullName>
    </submittedName>
</protein>
<evidence type="ECO:0000313" key="2">
    <source>
        <dbReference type="Proteomes" id="UP000198307"/>
    </source>
</evidence>
<organism evidence="1 2">
    <name type="scientific">Paracoccus seriniphilus</name>
    <dbReference type="NCBI Taxonomy" id="184748"/>
    <lineage>
        <taxon>Bacteria</taxon>
        <taxon>Pseudomonadati</taxon>
        <taxon>Pseudomonadota</taxon>
        <taxon>Alphaproteobacteria</taxon>
        <taxon>Rhodobacterales</taxon>
        <taxon>Paracoccaceae</taxon>
        <taxon>Paracoccus</taxon>
    </lineage>
</organism>
<dbReference type="EMBL" id="FZQB01000051">
    <property type="protein sequence ID" value="SNT76956.1"/>
    <property type="molecule type" value="Genomic_DNA"/>
</dbReference>
<proteinExistence type="predicted"/>
<accession>A0A239Q3W1</accession>
<gene>
    <name evidence="1" type="ORF">SAMN05444959_1512</name>
</gene>
<dbReference type="AlphaFoldDB" id="A0A239Q3W1"/>
<sequence>MGHPEHQSIGLLAALETLILQFFRRCQELGVECLRADRHADGWHIPLHGSQEGRAHVFQRVPEICHLTRLRQGARDGTAITAVAVTSHDLDPGVVTQPGLDRGGFPVRPQADNPMPLQIADQRAVSLPLAPCSVVYADDAGDMRRSW</sequence>
<evidence type="ECO:0000313" key="1">
    <source>
        <dbReference type="EMBL" id="SNT76956.1"/>
    </source>
</evidence>
<dbReference type="Proteomes" id="UP000198307">
    <property type="component" value="Unassembled WGS sequence"/>
</dbReference>
<keyword evidence="2" id="KW-1185">Reference proteome</keyword>